<evidence type="ECO:0000313" key="1">
    <source>
        <dbReference type="EMBL" id="CAC5370533.1"/>
    </source>
</evidence>
<evidence type="ECO:0000313" key="2">
    <source>
        <dbReference type="Proteomes" id="UP000507470"/>
    </source>
</evidence>
<gene>
    <name evidence="1" type="ORF">MCOR_9339</name>
</gene>
<dbReference type="Proteomes" id="UP000507470">
    <property type="component" value="Unassembled WGS sequence"/>
</dbReference>
<name>A0A6J8AMN5_MYTCO</name>
<dbReference type="AlphaFoldDB" id="A0A6J8AMN5"/>
<keyword evidence="2" id="KW-1185">Reference proteome</keyword>
<accession>A0A6J8AMN5</accession>
<sequence>MQLHLQNKSSSRNILNFKYTKQKCKRGKEKDEVWEVLVRQHSNDADTVSLLMQMAAATCKSLKEKVKDHLPEGLWKSMQEIEVKVQQKSKKQKRKMLTIQIRFRQLVMEQSDDKKTFEISRFEGKPVTINMLISNLEVSIRLEHVTEVEVEETTATEE</sequence>
<dbReference type="EMBL" id="CACVKT020001716">
    <property type="protein sequence ID" value="CAC5370533.1"/>
    <property type="molecule type" value="Genomic_DNA"/>
</dbReference>
<reference evidence="1 2" key="1">
    <citation type="submission" date="2020-06" db="EMBL/GenBank/DDBJ databases">
        <authorList>
            <person name="Li R."/>
            <person name="Bekaert M."/>
        </authorList>
    </citation>
    <scope>NUCLEOTIDE SEQUENCE [LARGE SCALE GENOMIC DNA]</scope>
    <source>
        <strain evidence="2">wild</strain>
    </source>
</reference>
<dbReference type="OrthoDB" id="6159600at2759"/>
<organism evidence="1 2">
    <name type="scientific">Mytilus coruscus</name>
    <name type="common">Sea mussel</name>
    <dbReference type="NCBI Taxonomy" id="42192"/>
    <lineage>
        <taxon>Eukaryota</taxon>
        <taxon>Metazoa</taxon>
        <taxon>Spiralia</taxon>
        <taxon>Lophotrochozoa</taxon>
        <taxon>Mollusca</taxon>
        <taxon>Bivalvia</taxon>
        <taxon>Autobranchia</taxon>
        <taxon>Pteriomorphia</taxon>
        <taxon>Mytilida</taxon>
        <taxon>Mytiloidea</taxon>
        <taxon>Mytilidae</taxon>
        <taxon>Mytilinae</taxon>
        <taxon>Mytilus</taxon>
    </lineage>
</organism>
<proteinExistence type="predicted"/>
<protein>
    <submittedName>
        <fullName evidence="1">Uncharacterized protein</fullName>
    </submittedName>
</protein>